<accession>A0A5P2G3A6</accession>
<proteinExistence type="predicted"/>
<dbReference type="Proteomes" id="UP000292424">
    <property type="component" value="Chromosome"/>
</dbReference>
<organism evidence="1 2">
    <name type="scientific">Rhizosphaericola mali</name>
    <dbReference type="NCBI Taxonomy" id="2545455"/>
    <lineage>
        <taxon>Bacteria</taxon>
        <taxon>Pseudomonadati</taxon>
        <taxon>Bacteroidota</taxon>
        <taxon>Chitinophagia</taxon>
        <taxon>Chitinophagales</taxon>
        <taxon>Chitinophagaceae</taxon>
        <taxon>Rhizosphaericola</taxon>
    </lineage>
</organism>
<dbReference type="GO" id="GO:0009279">
    <property type="term" value="C:cell outer membrane"/>
    <property type="evidence" value="ECO:0007669"/>
    <property type="project" value="UniProtKB-SubCell"/>
</dbReference>
<dbReference type="AlphaFoldDB" id="A0A5P2G3A6"/>
<dbReference type="SUPFAM" id="SSF48452">
    <property type="entry name" value="TPR-like"/>
    <property type="match status" value="1"/>
</dbReference>
<dbReference type="InterPro" id="IPR011990">
    <property type="entry name" value="TPR-like_helical_dom_sf"/>
</dbReference>
<sequence length="567" mass="64417">MKIIIGISIILFCFAGCKKILNVNPEDLLSEENAYQDIHDADAAVIGIYGQLTQLAEQYIVLNELRGDLTDITENANADLSEIALHNVKSGNKYADPRPFYSVILNCNDALYHFEKMYTEKRITLEEYQARYSDIGALRSWLYLQLGIQYGSIPYVTDRLSNIDSLSDNTKFPKIGLDSLIVQLISFTQSLPDLNSYSASSSSLILTLDGYPTDKFFINRKALLGDLYLWNNDYIKAATTYREVMETATLTGVGDVFSYYKIGYAEVVTHEDLSVGYTRYQTQNYNTLINSTTQGWKSIFGRSIDDLWNSEWIWSLPFNASFTPKNPFIDLFSISGGKYLIRPSQVALDNWNGVMQQNGVPFDARKVFSVDTSYGKPAIAKYGYYFDPLTPLLKNGKWFLYRAALLHLRYAEAANRAGRTKIAWAVTNWGIGSAYDDASQSNKTNLMQTNDVAPFDFDARTGELPYFRSPWYKNAGIRGRAYLLSYPTSLQSQPLALEDSIMSESARELAFEGNRWQDLVRIARRRKDPSYLADKIYARLLRDGNANASVIRSKLLNEQNWYLPFSL</sequence>
<dbReference type="OrthoDB" id="1035036at2"/>
<evidence type="ECO:0000313" key="2">
    <source>
        <dbReference type="Proteomes" id="UP000292424"/>
    </source>
</evidence>
<evidence type="ECO:0000313" key="1">
    <source>
        <dbReference type="EMBL" id="QES88290.1"/>
    </source>
</evidence>
<dbReference type="KEGG" id="arac:E0W69_006280"/>
<reference evidence="1 2" key="1">
    <citation type="submission" date="2019-09" db="EMBL/GenBank/DDBJ databases">
        <title>Complete genome sequence of Arachidicoccus sp. B3-10 isolated from apple orchard soil.</title>
        <authorList>
            <person name="Kim H.S."/>
            <person name="Han K.-I."/>
            <person name="Suh M.K."/>
            <person name="Lee K.C."/>
            <person name="Eom M.K."/>
            <person name="Kim J.-S."/>
            <person name="Kang S.W."/>
            <person name="Sin Y."/>
            <person name="Lee J.-S."/>
        </authorList>
    </citation>
    <scope>NUCLEOTIDE SEQUENCE [LARGE SCALE GENOMIC DNA]</scope>
    <source>
        <strain evidence="1 2">B3-10</strain>
    </source>
</reference>
<dbReference type="RefSeq" id="WP_131329177.1">
    <property type="nucleotide sequence ID" value="NZ_CP044016.1"/>
</dbReference>
<dbReference type="Gene3D" id="1.25.40.390">
    <property type="match status" value="1"/>
</dbReference>
<dbReference type="EMBL" id="CP044016">
    <property type="protein sequence ID" value="QES88290.1"/>
    <property type="molecule type" value="Genomic_DNA"/>
</dbReference>
<name>A0A5P2G3A6_9BACT</name>
<keyword evidence="2" id="KW-1185">Reference proteome</keyword>
<protein>
    <submittedName>
        <fullName evidence="1">RagB/SusD family nutrient uptake outer membrane protein</fullName>
    </submittedName>
</protein>
<gene>
    <name evidence="1" type="ORF">E0W69_006280</name>
</gene>